<organism evidence="1 2">
    <name type="scientific">Dryococelus australis</name>
    <dbReference type="NCBI Taxonomy" id="614101"/>
    <lineage>
        <taxon>Eukaryota</taxon>
        <taxon>Metazoa</taxon>
        <taxon>Ecdysozoa</taxon>
        <taxon>Arthropoda</taxon>
        <taxon>Hexapoda</taxon>
        <taxon>Insecta</taxon>
        <taxon>Pterygota</taxon>
        <taxon>Neoptera</taxon>
        <taxon>Polyneoptera</taxon>
        <taxon>Phasmatodea</taxon>
        <taxon>Verophasmatodea</taxon>
        <taxon>Anareolatae</taxon>
        <taxon>Phasmatidae</taxon>
        <taxon>Eurycanthinae</taxon>
        <taxon>Dryococelus</taxon>
    </lineage>
</organism>
<accession>A0ABQ9HN28</accession>
<name>A0ABQ9HN28_9NEOP</name>
<evidence type="ECO:0000313" key="1">
    <source>
        <dbReference type="EMBL" id="KAJ8885737.1"/>
    </source>
</evidence>
<dbReference type="EMBL" id="JARBHB010000004">
    <property type="protein sequence ID" value="KAJ8885737.1"/>
    <property type="molecule type" value="Genomic_DNA"/>
</dbReference>
<evidence type="ECO:0000313" key="2">
    <source>
        <dbReference type="Proteomes" id="UP001159363"/>
    </source>
</evidence>
<reference evidence="1 2" key="1">
    <citation type="submission" date="2023-02" db="EMBL/GenBank/DDBJ databases">
        <title>LHISI_Scaffold_Assembly.</title>
        <authorList>
            <person name="Stuart O.P."/>
            <person name="Cleave R."/>
            <person name="Magrath M.J.L."/>
            <person name="Mikheyev A.S."/>
        </authorList>
    </citation>
    <scope>NUCLEOTIDE SEQUENCE [LARGE SCALE GENOMIC DNA]</scope>
    <source>
        <strain evidence="1">Daus_M_001</strain>
        <tissue evidence="1">Leg muscle</tissue>
    </source>
</reference>
<dbReference type="Proteomes" id="UP001159363">
    <property type="component" value="Chromosome X"/>
</dbReference>
<keyword evidence="2" id="KW-1185">Reference proteome</keyword>
<proteinExistence type="predicted"/>
<protein>
    <submittedName>
        <fullName evidence="1">Uncharacterized protein</fullName>
    </submittedName>
</protein>
<sequence length="155" mass="17360">MQNFCGCTDIYQTVAKVIGLCLICAQTKAHNRNRKWTMGHVLHTEPLEIVVTQKGNGLLCARNRLAKKFISETGPQFCSDKWKTLTSVLKVELGYTAVYYLAANPVDQGIPIELMDMGKPKTILQNCVNFSRSDTENVVNITTVALQRLEQKAKQ</sequence>
<comment type="caution">
    <text evidence="1">The sequence shown here is derived from an EMBL/GenBank/DDBJ whole genome shotgun (WGS) entry which is preliminary data.</text>
</comment>
<gene>
    <name evidence="1" type="ORF">PR048_011937</name>
</gene>